<gene>
    <name evidence="1" type="ORF">BT96DRAFT_839207</name>
</gene>
<feature type="non-terminal residue" evidence="1">
    <location>
        <position position="1"/>
    </location>
</feature>
<dbReference type="OrthoDB" id="3232941at2759"/>
<reference evidence="1" key="1">
    <citation type="journal article" date="2019" name="Environ. Microbiol.">
        <title>Fungal ecological strategies reflected in gene transcription - a case study of two litter decomposers.</title>
        <authorList>
            <person name="Barbi F."/>
            <person name="Kohler A."/>
            <person name="Barry K."/>
            <person name="Baskaran P."/>
            <person name="Daum C."/>
            <person name="Fauchery L."/>
            <person name="Ihrmark K."/>
            <person name="Kuo A."/>
            <person name="LaButti K."/>
            <person name="Lipzen A."/>
            <person name="Morin E."/>
            <person name="Grigoriev I.V."/>
            <person name="Henrissat B."/>
            <person name="Lindahl B."/>
            <person name="Martin F."/>
        </authorList>
    </citation>
    <scope>NUCLEOTIDE SEQUENCE</scope>
    <source>
        <strain evidence="1">JB14</strain>
    </source>
</reference>
<evidence type="ECO:0000313" key="1">
    <source>
        <dbReference type="EMBL" id="KAE9386484.1"/>
    </source>
</evidence>
<protein>
    <submittedName>
        <fullName evidence="1">Uncharacterized protein</fullName>
    </submittedName>
</protein>
<dbReference type="Proteomes" id="UP000799118">
    <property type="component" value="Unassembled WGS sequence"/>
</dbReference>
<accession>A0A6A4GMR6</accession>
<proteinExistence type="predicted"/>
<keyword evidence="2" id="KW-1185">Reference proteome</keyword>
<organism evidence="1 2">
    <name type="scientific">Gymnopus androsaceus JB14</name>
    <dbReference type="NCBI Taxonomy" id="1447944"/>
    <lineage>
        <taxon>Eukaryota</taxon>
        <taxon>Fungi</taxon>
        <taxon>Dikarya</taxon>
        <taxon>Basidiomycota</taxon>
        <taxon>Agaricomycotina</taxon>
        <taxon>Agaricomycetes</taxon>
        <taxon>Agaricomycetidae</taxon>
        <taxon>Agaricales</taxon>
        <taxon>Marasmiineae</taxon>
        <taxon>Omphalotaceae</taxon>
        <taxon>Gymnopus</taxon>
    </lineage>
</organism>
<name>A0A6A4GMR6_9AGAR</name>
<dbReference type="EMBL" id="ML769875">
    <property type="protein sequence ID" value="KAE9386484.1"/>
    <property type="molecule type" value="Genomic_DNA"/>
</dbReference>
<sequence length="126" mass="14444">VAPDILHQLYQGVLKHLIGWMQMVMGEEELEHRIHSLPPACGVQHFKNGISALAQVTGMERKHITRILLSCLVGKVELKGIIACWTLLNFIHLAQYPSHDEETLGYLKSELDTWHKYRLFFLQDGV</sequence>
<dbReference type="AlphaFoldDB" id="A0A6A4GMR6"/>
<evidence type="ECO:0000313" key="2">
    <source>
        <dbReference type="Proteomes" id="UP000799118"/>
    </source>
</evidence>